<dbReference type="Pfam" id="PF08268">
    <property type="entry name" value="FBA_3"/>
    <property type="match status" value="1"/>
</dbReference>
<accession>A0AAD4SX16</accession>
<organism evidence="2 3">
    <name type="scientific">Papaver atlanticum</name>
    <dbReference type="NCBI Taxonomy" id="357466"/>
    <lineage>
        <taxon>Eukaryota</taxon>
        <taxon>Viridiplantae</taxon>
        <taxon>Streptophyta</taxon>
        <taxon>Embryophyta</taxon>
        <taxon>Tracheophyta</taxon>
        <taxon>Spermatophyta</taxon>
        <taxon>Magnoliopsida</taxon>
        <taxon>Ranunculales</taxon>
        <taxon>Papaveraceae</taxon>
        <taxon>Papaveroideae</taxon>
        <taxon>Papaver</taxon>
    </lineage>
</organism>
<dbReference type="Proteomes" id="UP001202328">
    <property type="component" value="Unassembled WGS sequence"/>
</dbReference>
<reference evidence="2" key="1">
    <citation type="submission" date="2022-04" db="EMBL/GenBank/DDBJ databases">
        <title>A functionally conserved STORR gene fusion in Papaver species that diverged 16.8 million years ago.</title>
        <authorList>
            <person name="Catania T."/>
        </authorList>
    </citation>
    <scope>NUCLEOTIDE SEQUENCE</scope>
    <source>
        <strain evidence="2">S-188037</strain>
    </source>
</reference>
<name>A0AAD4SX16_9MAGN</name>
<dbReference type="InterPro" id="IPR017451">
    <property type="entry name" value="F-box-assoc_interact_dom"/>
</dbReference>
<dbReference type="AlphaFoldDB" id="A0AAD4SX16"/>
<dbReference type="EMBL" id="JAJJMB010008202">
    <property type="protein sequence ID" value="KAI3925098.1"/>
    <property type="molecule type" value="Genomic_DNA"/>
</dbReference>
<dbReference type="PANTHER" id="PTHR31111">
    <property type="entry name" value="BNAA05G37150D PROTEIN-RELATED"/>
    <property type="match status" value="1"/>
</dbReference>
<dbReference type="NCBIfam" id="TIGR01640">
    <property type="entry name" value="F_box_assoc_1"/>
    <property type="match status" value="1"/>
</dbReference>
<dbReference type="InterPro" id="IPR013187">
    <property type="entry name" value="F-box-assoc_dom_typ3"/>
</dbReference>
<evidence type="ECO:0000259" key="1">
    <source>
        <dbReference type="Pfam" id="PF08268"/>
    </source>
</evidence>
<feature type="domain" description="F-box associated beta-propeller type 3" evidence="1">
    <location>
        <begin position="99"/>
        <end position="300"/>
    </location>
</feature>
<evidence type="ECO:0000313" key="3">
    <source>
        <dbReference type="Proteomes" id="UP001202328"/>
    </source>
</evidence>
<protein>
    <recommendedName>
        <fullName evidence="1">F-box associated beta-propeller type 3 domain-containing protein</fullName>
    </recommendedName>
</protein>
<comment type="caution">
    <text evidence="2">The sequence shown here is derived from an EMBL/GenBank/DDBJ whole genome shotgun (WGS) entry which is preliminary data.</text>
</comment>
<gene>
    <name evidence="2" type="ORF">MKW98_009748</name>
</gene>
<keyword evidence="3" id="KW-1185">Reference proteome</keyword>
<sequence>MEDSPLDVFPDEIKVNIFCRLPIESLLDCKLTISFVGFDKYQPRDLWYLEYYDYDDRISTEKRPNYCMRKMNLELPVGVGGLAGSDNGLICLAAKTKYEGIPIPGSISGRYIFFTYTANEPLYICNPVTREFMNLPGILLDEKKSINGVFIVHGFGYHPKTNEYKVVRISYVGIPGNPSFELKGRVEVYTLGGSGRRNAGETNYFLWSNRLYSGDPAGFCVNGAIHWKCNESTDIVVFDLADEEFHLLRSPITRLPIIGLSRRKLIVMRGCLCLEYWYSPSLEMELWVLKKNKEENSSSSSDHMNEQYYYKSWSWSREFILSSVGNRWDILCLLKSGEILLNDDRKVVRCTSNEGPISSTKIMEHNNMFDYWDASHINSFVSLDALGERNVQKFVAQRSQMTIQEPLDADRPVSPARLSNTK</sequence>
<evidence type="ECO:0000313" key="2">
    <source>
        <dbReference type="EMBL" id="KAI3925098.1"/>
    </source>
</evidence>
<proteinExistence type="predicted"/>
<dbReference type="PANTHER" id="PTHR31111:SF136">
    <property type="entry name" value="F-BOX ASSOCIATED DOMAIN-CONTAINING PROTEIN"/>
    <property type="match status" value="1"/>
</dbReference>